<evidence type="ECO:0000256" key="1">
    <source>
        <dbReference type="ARBA" id="ARBA00006432"/>
    </source>
</evidence>
<dbReference type="Pfam" id="PF00501">
    <property type="entry name" value="AMP-binding"/>
    <property type="match status" value="1"/>
</dbReference>
<dbReference type="Proteomes" id="UP000608579">
    <property type="component" value="Unassembled WGS sequence"/>
</dbReference>
<evidence type="ECO:0000313" key="10">
    <source>
        <dbReference type="Proteomes" id="UP000608579"/>
    </source>
</evidence>
<dbReference type="GO" id="GO:0006085">
    <property type="term" value="P:acetyl-CoA biosynthetic process"/>
    <property type="evidence" value="ECO:0007669"/>
    <property type="project" value="TreeGrafter"/>
</dbReference>
<dbReference type="Pfam" id="PF13193">
    <property type="entry name" value="AMP-binding_C"/>
    <property type="match status" value="1"/>
</dbReference>
<dbReference type="EC" id="6.2.1.1" evidence="2"/>
<evidence type="ECO:0000259" key="7">
    <source>
        <dbReference type="Pfam" id="PF13193"/>
    </source>
</evidence>
<evidence type="ECO:0000256" key="4">
    <source>
        <dbReference type="ARBA" id="ARBA00022741"/>
    </source>
</evidence>
<feature type="domain" description="AMP-binding enzyme C-terminal" evidence="7">
    <location>
        <begin position="532"/>
        <end position="607"/>
    </location>
</feature>
<dbReference type="InterPro" id="IPR045851">
    <property type="entry name" value="AMP-bd_C_sf"/>
</dbReference>
<evidence type="ECO:0000313" key="9">
    <source>
        <dbReference type="EMBL" id="HIQ30218.1"/>
    </source>
</evidence>
<evidence type="ECO:0000259" key="8">
    <source>
        <dbReference type="Pfam" id="PF16177"/>
    </source>
</evidence>
<keyword evidence="5" id="KW-0067">ATP-binding</keyword>
<dbReference type="GO" id="GO:0003987">
    <property type="term" value="F:acetate-CoA ligase activity"/>
    <property type="evidence" value="ECO:0007669"/>
    <property type="project" value="UniProtKB-EC"/>
</dbReference>
<keyword evidence="3" id="KW-0436">Ligase</keyword>
<protein>
    <recommendedName>
        <fullName evidence="2">acetate--CoA ligase</fullName>
        <ecNumber evidence="2">6.2.1.1</ecNumber>
    </recommendedName>
</protein>
<sequence>MSYIWYPSREMVEESNVQQLLNRLKMRDYREFIKRSREDIEWFWGFVEKELNVEWFKPYSKVYDTSRGVEWTEWYIGGEINVVHNILDRHASSSNRNNLAFTWVGEDGSVSYYTYLRLFKESNRLANFLKGIGVSKGDVVATYLPMLPETIVTLMATLKIGAVFMPIFSGFGVEAIATRLQDAKPKAVVTVDAYYRRGSKIKIKHVLDAAEEKAGINPVNIIVKRMNVEIPINEEGRDVYFSDAVRRESAKCDTEGVKADDPALLLYTSGTTGKPKGAVISHAGALLKPASEHFINFDIKPGDTLMWITDIGWMMGPWQIIGTQHLGASHLIFEGAFDYPSPDRIWKMIEEHHVTHLGFSATVVRILKRYGEEYAEAHDLSSLKALGNTGEPIDPDSWMWAVQRIGGERIPLINISGGTEIFGCFLLPSTVVPLKPSTLWGPAPGMDVDVFNEEGRPVRGEVGYLVCRKPAPSMTRGFWNDPQRYLDTYWSRFPGVWYHGDWASVDEDGFWYLHGRADDTIKVAGRRVGPAEIESVVNSHPEVAESACIGIPHEIKGEEILCFIKLKGEKQSIPDEVKKLVEEKLGKTLVPKEVIPVPDLPRTRSGKIMRRLIRRIITDEPLGDLSSLENPESLEAIRAEISKRLHSP</sequence>
<dbReference type="GO" id="GO:0005524">
    <property type="term" value="F:ATP binding"/>
    <property type="evidence" value="ECO:0007669"/>
    <property type="project" value="UniProtKB-KW"/>
</dbReference>
<dbReference type="EMBL" id="DQVM01000126">
    <property type="protein sequence ID" value="HIQ30218.1"/>
    <property type="molecule type" value="Genomic_DNA"/>
</dbReference>
<comment type="similarity">
    <text evidence="1">Belongs to the ATP-dependent AMP-binding enzyme family.</text>
</comment>
<comment type="caution">
    <text evidence="9">The sequence shown here is derived from an EMBL/GenBank/DDBJ whole genome shotgun (WGS) entry which is preliminary data.</text>
</comment>
<dbReference type="PANTHER" id="PTHR24095:SF14">
    <property type="entry name" value="ACETYL-COENZYME A SYNTHETASE 1"/>
    <property type="match status" value="1"/>
</dbReference>
<proteinExistence type="inferred from homology"/>
<feature type="domain" description="Acetyl-coenzyme A synthetase N-terminal" evidence="8">
    <location>
        <begin position="29"/>
        <end position="85"/>
    </location>
</feature>
<keyword evidence="4" id="KW-0547">Nucleotide-binding</keyword>
<dbReference type="AlphaFoldDB" id="A0A832ZWN8"/>
<reference evidence="9" key="1">
    <citation type="journal article" date="2020" name="ISME J.">
        <title>Gammaproteobacteria mediating utilization of methyl-, sulfur- and petroleum organic compounds in deep ocean hydrothermal plumes.</title>
        <authorList>
            <person name="Zhou Z."/>
            <person name="Liu Y."/>
            <person name="Pan J."/>
            <person name="Cron B.R."/>
            <person name="Toner B.M."/>
            <person name="Anantharaman K."/>
            <person name="Breier J.A."/>
            <person name="Dick G.J."/>
            <person name="Li M."/>
        </authorList>
    </citation>
    <scope>NUCLEOTIDE SEQUENCE</scope>
    <source>
        <strain evidence="9">SZUA-1515</strain>
    </source>
</reference>
<gene>
    <name evidence="9" type="ORF">EYH45_06615</name>
</gene>
<organism evidence="9 10">
    <name type="scientific">Caldiarchaeum subterraneum</name>
    <dbReference type="NCBI Taxonomy" id="311458"/>
    <lineage>
        <taxon>Archaea</taxon>
        <taxon>Nitrososphaerota</taxon>
        <taxon>Candidatus Caldarchaeales</taxon>
        <taxon>Candidatus Caldarchaeaceae</taxon>
        <taxon>Candidatus Caldarchaeum</taxon>
    </lineage>
</organism>
<dbReference type="PROSITE" id="PS00455">
    <property type="entry name" value="AMP_BINDING"/>
    <property type="match status" value="1"/>
</dbReference>
<dbReference type="InterPro" id="IPR020845">
    <property type="entry name" value="AMP-binding_CS"/>
</dbReference>
<dbReference type="InterPro" id="IPR025110">
    <property type="entry name" value="AMP-bd_C"/>
</dbReference>
<accession>A0A832ZWN8</accession>
<dbReference type="Pfam" id="PF16177">
    <property type="entry name" value="ACAS_N"/>
    <property type="match status" value="1"/>
</dbReference>
<dbReference type="InterPro" id="IPR032387">
    <property type="entry name" value="ACAS_N"/>
</dbReference>
<dbReference type="Gene3D" id="3.40.50.12780">
    <property type="entry name" value="N-terminal domain of ligase-like"/>
    <property type="match status" value="1"/>
</dbReference>
<dbReference type="SUPFAM" id="SSF56801">
    <property type="entry name" value="Acetyl-CoA synthetase-like"/>
    <property type="match status" value="1"/>
</dbReference>
<evidence type="ECO:0000259" key="6">
    <source>
        <dbReference type="Pfam" id="PF00501"/>
    </source>
</evidence>
<evidence type="ECO:0000256" key="2">
    <source>
        <dbReference type="ARBA" id="ARBA00013275"/>
    </source>
</evidence>
<dbReference type="InterPro" id="IPR042099">
    <property type="entry name" value="ANL_N_sf"/>
</dbReference>
<evidence type="ECO:0000256" key="3">
    <source>
        <dbReference type="ARBA" id="ARBA00022598"/>
    </source>
</evidence>
<evidence type="ECO:0000256" key="5">
    <source>
        <dbReference type="ARBA" id="ARBA00022840"/>
    </source>
</evidence>
<feature type="domain" description="AMP-dependent synthetase/ligase" evidence="6">
    <location>
        <begin position="95"/>
        <end position="479"/>
    </location>
</feature>
<name>A0A832ZWN8_CALS0</name>
<dbReference type="PANTHER" id="PTHR24095">
    <property type="entry name" value="ACETYL-COENZYME A SYNTHETASE"/>
    <property type="match status" value="1"/>
</dbReference>
<dbReference type="InterPro" id="IPR000873">
    <property type="entry name" value="AMP-dep_synth/lig_dom"/>
</dbReference>
<dbReference type="Gene3D" id="3.30.300.30">
    <property type="match status" value="1"/>
</dbReference>